<organism evidence="1 2">
    <name type="scientific">Paramecium octaurelia</name>
    <dbReference type="NCBI Taxonomy" id="43137"/>
    <lineage>
        <taxon>Eukaryota</taxon>
        <taxon>Sar</taxon>
        <taxon>Alveolata</taxon>
        <taxon>Ciliophora</taxon>
        <taxon>Intramacronucleata</taxon>
        <taxon>Oligohymenophorea</taxon>
        <taxon>Peniculida</taxon>
        <taxon>Parameciidae</taxon>
        <taxon>Paramecium</taxon>
    </lineage>
</organism>
<dbReference type="EMBL" id="CAJJDP010000022">
    <property type="protein sequence ID" value="CAD8149597.1"/>
    <property type="molecule type" value="Genomic_DNA"/>
</dbReference>
<dbReference type="OMA" id="SKYAEYR"/>
<evidence type="ECO:0000313" key="2">
    <source>
        <dbReference type="Proteomes" id="UP000683925"/>
    </source>
</evidence>
<comment type="caution">
    <text evidence="1">The sequence shown here is derived from an EMBL/GenBank/DDBJ whole genome shotgun (WGS) entry which is preliminary data.</text>
</comment>
<name>A0A8S1TCX4_PAROT</name>
<reference evidence="1" key="1">
    <citation type="submission" date="2021-01" db="EMBL/GenBank/DDBJ databases">
        <authorList>
            <consortium name="Genoscope - CEA"/>
            <person name="William W."/>
        </authorList>
    </citation>
    <scope>NUCLEOTIDE SEQUENCE</scope>
</reference>
<protein>
    <submittedName>
        <fullName evidence="1">Uncharacterized protein</fullName>
    </submittedName>
</protein>
<keyword evidence="2" id="KW-1185">Reference proteome</keyword>
<dbReference type="OrthoDB" id="10352347at2759"/>
<gene>
    <name evidence="1" type="ORF">POCTA_138.1.T0220310</name>
</gene>
<evidence type="ECO:0000313" key="1">
    <source>
        <dbReference type="EMBL" id="CAD8149597.1"/>
    </source>
</evidence>
<dbReference type="AlphaFoldDB" id="A0A8S1TCX4"/>
<sequence>MKRNSYQKFTQKSKTRREIINYRNQGFSNVKIARIMSHKFNSKISPKTIESIKRVKRNSKYAEYRQITKSSILSYILEFKTHFFYSTEQTQMRKEVSELVLNQFPQPFSRFSKRTHQKVVDGVIKKVGSICNNTSSKLPSNNLEFNLFFYDTQSEEQEMQSISQYILTQESYPSFLEEQQLCW</sequence>
<proteinExistence type="predicted"/>
<accession>A0A8S1TCX4</accession>
<dbReference type="Proteomes" id="UP000683925">
    <property type="component" value="Unassembled WGS sequence"/>
</dbReference>